<name>K3WET2_GLOUD</name>
<organism evidence="1 2">
    <name type="scientific">Globisporangium ultimum (strain ATCC 200006 / CBS 805.95 / DAOM BR144)</name>
    <name type="common">Pythium ultimum</name>
    <dbReference type="NCBI Taxonomy" id="431595"/>
    <lineage>
        <taxon>Eukaryota</taxon>
        <taxon>Sar</taxon>
        <taxon>Stramenopiles</taxon>
        <taxon>Oomycota</taxon>
        <taxon>Peronosporomycetes</taxon>
        <taxon>Pythiales</taxon>
        <taxon>Pythiaceae</taxon>
        <taxon>Globisporangium</taxon>
    </lineage>
</organism>
<dbReference type="VEuPathDB" id="FungiDB:PYU1_G003463"/>
<proteinExistence type="predicted"/>
<evidence type="ECO:0000313" key="2">
    <source>
        <dbReference type="Proteomes" id="UP000019132"/>
    </source>
</evidence>
<protein>
    <submittedName>
        <fullName evidence="1">Uncharacterized protein</fullName>
    </submittedName>
</protein>
<reference evidence="2" key="2">
    <citation type="submission" date="2010-04" db="EMBL/GenBank/DDBJ databases">
        <authorList>
            <person name="Buell R."/>
            <person name="Hamilton J."/>
            <person name="Hostetler J."/>
        </authorList>
    </citation>
    <scope>NUCLEOTIDE SEQUENCE [LARGE SCALE GENOMIC DNA]</scope>
    <source>
        <strain evidence="2">DAOM:BR144</strain>
    </source>
</reference>
<sequence>MERLDLGKILNRRLELSSRGLVAREVVRCCG</sequence>
<reference evidence="2" key="1">
    <citation type="journal article" date="2010" name="Genome Biol.">
        <title>Genome sequence of the necrotrophic plant pathogen Pythium ultimum reveals original pathogenicity mechanisms and effector repertoire.</title>
        <authorList>
            <person name="Levesque C.A."/>
            <person name="Brouwer H."/>
            <person name="Cano L."/>
            <person name="Hamilton J.P."/>
            <person name="Holt C."/>
            <person name="Huitema E."/>
            <person name="Raffaele S."/>
            <person name="Robideau G.P."/>
            <person name="Thines M."/>
            <person name="Win J."/>
            <person name="Zerillo M.M."/>
            <person name="Beakes G.W."/>
            <person name="Boore J.L."/>
            <person name="Busam D."/>
            <person name="Dumas B."/>
            <person name="Ferriera S."/>
            <person name="Fuerstenberg S.I."/>
            <person name="Gachon C.M."/>
            <person name="Gaulin E."/>
            <person name="Govers F."/>
            <person name="Grenville-Briggs L."/>
            <person name="Horner N."/>
            <person name="Hostetler J."/>
            <person name="Jiang R.H."/>
            <person name="Johnson J."/>
            <person name="Krajaejun T."/>
            <person name="Lin H."/>
            <person name="Meijer H.J."/>
            <person name="Moore B."/>
            <person name="Morris P."/>
            <person name="Phuntmart V."/>
            <person name="Puiu D."/>
            <person name="Shetty J."/>
            <person name="Stajich J.E."/>
            <person name="Tripathy S."/>
            <person name="Wawra S."/>
            <person name="van West P."/>
            <person name="Whitty B.R."/>
            <person name="Coutinho P.M."/>
            <person name="Henrissat B."/>
            <person name="Martin F."/>
            <person name="Thomas P.D."/>
            <person name="Tyler B.M."/>
            <person name="De Vries R.P."/>
            <person name="Kamoun S."/>
            <person name="Yandell M."/>
            <person name="Tisserat N."/>
            <person name="Buell C.R."/>
        </authorList>
    </citation>
    <scope>NUCLEOTIDE SEQUENCE</scope>
    <source>
        <strain evidence="2">DAOM:BR144</strain>
    </source>
</reference>
<dbReference type="HOGENOM" id="CLU_3400293_0_0_1"/>
<dbReference type="AlphaFoldDB" id="K3WET2"/>
<accession>K3WET2</accession>
<evidence type="ECO:0000313" key="1">
    <source>
        <dbReference type="EnsemblProtists" id="PYU1_T003473"/>
    </source>
</evidence>
<dbReference type="EMBL" id="GL376603">
    <property type="status" value="NOT_ANNOTATED_CDS"/>
    <property type="molecule type" value="Genomic_DNA"/>
</dbReference>
<keyword evidence="2" id="KW-1185">Reference proteome</keyword>
<reference evidence="1" key="3">
    <citation type="submission" date="2015-02" db="UniProtKB">
        <authorList>
            <consortium name="EnsemblProtists"/>
        </authorList>
    </citation>
    <scope>IDENTIFICATION</scope>
    <source>
        <strain evidence="1">DAOM BR144</strain>
    </source>
</reference>
<dbReference type="EnsemblProtists" id="PYU1_T003473">
    <property type="protein sequence ID" value="PYU1_T003473"/>
    <property type="gene ID" value="PYU1_G003463"/>
</dbReference>
<dbReference type="Proteomes" id="UP000019132">
    <property type="component" value="Unassembled WGS sequence"/>
</dbReference>
<dbReference type="InParanoid" id="K3WET2"/>